<dbReference type="InParanoid" id="A0A1Y1URD1"/>
<evidence type="ECO:0000256" key="6">
    <source>
        <dbReference type="ARBA" id="ARBA00023128"/>
    </source>
</evidence>
<dbReference type="Proteomes" id="UP000193218">
    <property type="component" value="Unassembled WGS sequence"/>
</dbReference>
<reference evidence="10 11" key="1">
    <citation type="submission" date="2017-03" db="EMBL/GenBank/DDBJ databases">
        <title>Widespread Adenine N6-methylation of Active Genes in Fungi.</title>
        <authorList>
            <consortium name="DOE Joint Genome Institute"/>
            <person name="Mondo S.J."/>
            <person name="Dannebaum R.O."/>
            <person name="Kuo R.C."/>
            <person name="Louie K.B."/>
            <person name="Bewick A.J."/>
            <person name="Labutti K."/>
            <person name="Haridas S."/>
            <person name="Kuo A."/>
            <person name="Salamov A."/>
            <person name="Ahrendt S.R."/>
            <person name="Lau R."/>
            <person name="Bowen B.P."/>
            <person name="Lipzen A."/>
            <person name="Sullivan W."/>
            <person name="Andreopoulos W.B."/>
            <person name="Clum A."/>
            <person name="Lindquist E."/>
            <person name="Daum C."/>
            <person name="Northen T.R."/>
            <person name="Ramamoorthy G."/>
            <person name="Schmitz R.J."/>
            <person name="Gryganskyi A."/>
            <person name="Culley D."/>
            <person name="Magnuson J."/>
            <person name="James T.Y."/>
            <person name="O'Malley M.A."/>
            <person name="Stajich J.E."/>
            <person name="Spatafora J.W."/>
            <person name="Visel A."/>
            <person name="Grigoriev I.V."/>
        </authorList>
    </citation>
    <scope>NUCLEOTIDE SEQUENCE [LARGE SCALE GENOMIC DNA]</scope>
    <source>
        <strain evidence="10 11">NRRL Y-17943</strain>
    </source>
</reference>
<proteinExistence type="inferred from homology"/>
<comment type="function">
    <text evidence="8">Assembly factor required for Rieske Fe-S protein RIP1 incorporation into the cytochrome b-c1 (CIII) complex. Functions as a chaperone, binding to this subunit within the mitochondrial matrix and stabilizing it prior to its translocation and insertion into the late CIII dimeric intermediate within the mitochondrial inner membrane. Modulates the mitochondrial matrix zinc pool.</text>
</comment>
<evidence type="ECO:0000256" key="9">
    <source>
        <dbReference type="SAM" id="MobiDB-lite"/>
    </source>
</evidence>
<feature type="compositionally biased region" description="Low complexity" evidence="9">
    <location>
        <begin position="78"/>
        <end position="87"/>
    </location>
</feature>
<dbReference type="GO" id="GO:0005759">
    <property type="term" value="C:mitochondrial matrix"/>
    <property type="evidence" value="ECO:0007669"/>
    <property type="project" value="UniProtKB-SubCell"/>
</dbReference>
<dbReference type="InterPro" id="IPR050435">
    <property type="entry name" value="MZM1/LYRM7"/>
</dbReference>
<evidence type="ECO:0000256" key="4">
    <source>
        <dbReference type="ARBA" id="ARBA00015108"/>
    </source>
</evidence>
<evidence type="ECO:0000256" key="1">
    <source>
        <dbReference type="ARBA" id="ARBA00004305"/>
    </source>
</evidence>
<evidence type="ECO:0000256" key="7">
    <source>
        <dbReference type="ARBA" id="ARBA00023186"/>
    </source>
</evidence>
<evidence type="ECO:0000256" key="8">
    <source>
        <dbReference type="ARBA" id="ARBA00025268"/>
    </source>
</evidence>
<keyword evidence="5" id="KW-0809">Transit peptide</keyword>
<evidence type="ECO:0000313" key="11">
    <source>
        <dbReference type="Proteomes" id="UP000193218"/>
    </source>
</evidence>
<evidence type="ECO:0000256" key="3">
    <source>
        <dbReference type="ARBA" id="ARBA00011589"/>
    </source>
</evidence>
<accession>A0A1Y1URD1</accession>
<dbReference type="OrthoDB" id="277888at2759"/>
<dbReference type="CDD" id="cd20267">
    <property type="entry name" value="Complex1_LYR_LYRM7"/>
    <property type="match status" value="1"/>
</dbReference>
<protein>
    <recommendedName>
        <fullName evidence="4">Mitochondrial zinc maintenance protein 1, mitochondrial</fullName>
    </recommendedName>
</protein>
<dbReference type="RefSeq" id="XP_021873952.1">
    <property type="nucleotide sequence ID" value="XM_022017881.1"/>
</dbReference>
<evidence type="ECO:0000313" key="10">
    <source>
        <dbReference type="EMBL" id="ORX40167.1"/>
    </source>
</evidence>
<name>A0A1Y1URD1_9TREE</name>
<dbReference type="AlphaFoldDB" id="A0A1Y1URD1"/>
<dbReference type="GeneID" id="33559690"/>
<dbReference type="GO" id="GO:0034551">
    <property type="term" value="P:mitochondrial respiratory chain complex III assembly"/>
    <property type="evidence" value="ECO:0007669"/>
    <property type="project" value="InterPro"/>
</dbReference>
<dbReference type="EMBL" id="NBSH01000002">
    <property type="protein sequence ID" value="ORX40167.1"/>
    <property type="molecule type" value="Genomic_DNA"/>
</dbReference>
<comment type="subcellular location">
    <subcellularLocation>
        <location evidence="1">Mitochondrion matrix</location>
    </subcellularLocation>
</comment>
<dbReference type="PANTHER" id="PTHR46749:SF1">
    <property type="entry name" value="COMPLEX III ASSEMBLY FACTOR LYRM7"/>
    <property type="match status" value="1"/>
</dbReference>
<dbReference type="PANTHER" id="PTHR46749">
    <property type="entry name" value="COMPLEX III ASSEMBLY FACTOR LYRM7"/>
    <property type="match status" value="1"/>
</dbReference>
<evidence type="ECO:0000256" key="5">
    <source>
        <dbReference type="ARBA" id="ARBA00022946"/>
    </source>
</evidence>
<dbReference type="InterPro" id="IPR045298">
    <property type="entry name" value="Complex1_LYR_LYRM7"/>
</dbReference>
<dbReference type="STRING" id="4999.A0A1Y1URD1"/>
<keyword evidence="11" id="KW-1185">Reference proteome</keyword>
<keyword evidence="7" id="KW-0143">Chaperone</keyword>
<sequence>MSFPSSLAGPARSAYRQIIRAARTTFQDDPIHRSQFMSPIRMTFASPTLTPPAHISDPSAKPEEEPCPCNEHPPEPKAAASSSSTHISTEEIAKRISEWKEVALFLRRNVVQGEQDESGSFRLRVTPETELGVNESIRSAERRPKATKEQMAAVFAEPA</sequence>
<feature type="region of interest" description="Disordered" evidence="9">
    <location>
        <begin position="45"/>
        <end position="90"/>
    </location>
</feature>
<evidence type="ECO:0000256" key="2">
    <source>
        <dbReference type="ARBA" id="ARBA00009949"/>
    </source>
</evidence>
<comment type="similarity">
    <text evidence="2">Belongs to the complex I LYR family. MZM1 subfamily.</text>
</comment>
<gene>
    <name evidence="10" type="ORF">BD324DRAFT_648769</name>
</gene>
<comment type="caution">
    <text evidence="10">The sequence shown here is derived from an EMBL/GenBank/DDBJ whole genome shotgun (WGS) entry which is preliminary data.</text>
</comment>
<keyword evidence="6" id="KW-0496">Mitochondrion</keyword>
<dbReference type="GO" id="GO:0044183">
    <property type="term" value="F:protein folding chaperone"/>
    <property type="evidence" value="ECO:0007669"/>
    <property type="project" value="TreeGrafter"/>
</dbReference>
<organism evidence="10 11">
    <name type="scientific">Kockovaella imperatae</name>
    <dbReference type="NCBI Taxonomy" id="4999"/>
    <lineage>
        <taxon>Eukaryota</taxon>
        <taxon>Fungi</taxon>
        <taxon>Dikarya</taxon>
        <taxon>Basidiomycota</taxon>
        <taxon>Agaricomycotina</taxon>
        <taxon>Tremellomycetes</taxon>
        <taxon>Tremellales</taxon>
        <taxon>Cuniculitremaceae</taxon>
        <taxon>Kockovaella</taxon>
    </lineage>
</organism>
<comment type="subunit">
    <text evidence="3">Interacts with RIP1.</text>
</comment>